<organism evidence="3 4">
    <name type="scientific">Nocardia macrotermitis</name>
    <dbReference type="NCBI Taxonomy" id="2585198"/>
    <lineage>
        <taxon>Bacteria</taxon>
        <taxon>Bacillati</taxon>
        <taxon>Actinomycetota</taxon>
        <taxon>Actinomycetes</taxon>
        <taxon>Mycobacteriales</taxon>
        <taxon>Nocardiaceae</taxon>
        <taxon>Nocardia</taxon>
    </lineage>
</organism>
<accession>A0A7K0CUJ1</accession>
<evidence type="ECO:0000313" key="3">
    <source>
        <dbReference type="EMBL" id="MQY17108.1"/>
    </source>
</evidence>
<gene>
    <name evidence="3" type="ORF">NRB20_01710</name>
</gene>
<feature type="transmembrane region" description="Helical" evidence="2">
    <location>
        <begin position="93"/>
        <end position="115"/>
    </location>
</feature>
<feature type="region of interest" description="Disordered" evidence="1">
    <location>
        <begin position="1"/>
        <end position="28"/>
    </location>
</feature>
<evidence type="ECO:0000256" key="1">
    <source>
        <dbReference type="SAM" id="MobiDB-lite"/>
    </source>
</evidence>
<keyword evidence="2" id="KW-0812">Transmembrane</keyword>
<proteinExistence type="predicted"/>
<keyword evidence="4" id="KW-1185">Reference proteome</keyword>
<protein>
    <submittedName>
        <fullName evidence="3">Uncharacterized protein</fullName>
    </submittedName>
</protein>
<name>A0A7K0CUJ1_9NOCA</name>
<dbReference type="EMBL" id="WEGK01000001">
    <property type="protein sequence ID" value="MQY17108.1"/>
    <property type="molecule type" value="Genomic_DNA"/>
</dbReference>
<keyword evidence="2" id="KW-1133">Transmembrane helix</keyword>
<comment type="caution">
    <text evidence="3">The sequence shown here is derived from an EMBL/GenBank/DDBJ whole genome shotgun (WGS) entry which is preliminary data.</text>
</comment>
<dbReference type="AlphaFoldDB" id="A0A7K0CUJ1"/>
<keyword evidence="2" id="KW-0472">Membrane</keyword>
<evidence type="ECO:0000313" key="4">
    <source>
        <dbReference type="Proteomes" id="UP000438448"/>
    </source>
</evidence>
<evidence type="ECO:0000256" key="2">
    <source>
        <dbReference type="SAM" id="Phobius"/>
    </source>
</evidence>
<sequence length="170" mass="18749">MMPPPQQHMQQPMMRQQQHMQQPMMQQQPVQQPMMQQPMVYCAHCGATPAAAVTIRGHRGFIVFMQFLRMSGPFCRDCGLSTYRRMTVESAWLGWWGVASSIINPITMLINLAAYNSISKLAPPLPGMPGRPMDPGKPLFQRPGALGLLIPIVVPLLLILLSVLGSAGSA</sequence>
<reference evidence="3 4" key="1">
    <citation type="submission" date="2019-10" db="EMBL/GenBank/DDBJ databases">
        <title>Nocardia macrotermitis sp. nov. and Nocardia aurantia sp. nov., isolated from the gut of fungus growing-termite Macrotermes natalensis.</title>
        <authorList>
            <person name="Benndorf R."/>
            <person name="Schwitalla J."/>
            <person name="Martin K."/>
            <person name="De Beer W."/>
            <person name="Kaster A.-K."/>
            <person name="Vollmers J."/>
            <person name="Poulsen M."/>
            <person name="Beemelmanns C."/>
        </authorList>
    </citation>
    <scope>NUCLEOTIDE SEQUENCE [LARGE SCALE GENOMIC DNA]</scope>
    <source>
        <strain evidence="3 4">RB20</strain>
    </source>
</reference>
<feature type="transmembrane region" description="Helical" evidence="2">
    <location>
        <begin position="145"/>
        <end position="167"/>
    </location>
</feature>
<dbReference type="Proteomes" id="UP000438448">
    <property type="component" value="Unassembled WGS sequence"/>
</dbReference>
<feature type="compositionally biased region" description="Low complexity" evidence="1">
    <location>
        <begin position="7"/>
        <end position="28"/>
    </location>
</feature>